<dbReference type="PROSITE" id="PS50812">
    <property type="entry name" value="PWWP"/>
    <property type="match status" value="1"/>
</dbReference>
<feature type="domain" description="PWWP" evidence="2">
    <location>
        <begin position="67"/>
        <end position="150"/>
    </location>
</feature>
<dbReference type="AlphaFoldDB" id="A0A9P4VNA2"/>
<feature type="compositionally biased region" description="Basic and acidic residues" evidence="1">
    <location>
        <begin position="463"/>
        <end position="486"/>
    </location>
</feature>
<evidence type="ECO:0000259" key="2">
    <source>
        <dbReference type="PROSITE" id="PS50812"/>
    </source>
</evidence>
<dbReference type="SMART" id="SM00293">
    <property type="entry name" value="PWWP"/>
    <property type="match status" value="1"/>
</dbReference>
<name>A0A9P4VNA2_9PEZI</name>
<dbReference type="Pfam" id="PF00855">
    <property type="entry name" value="PWWP"/>
    <property type="match status" value="1"/>
</dbReference>
<dbReference type="OrthoDB" id="62853at2759"/>
<protein>
    <recommendedName>
        <fullName evidence="2">PWWP domain-containing protein</fullName>
    </recommendedName>
</protein>
<dbReference type="SUPFAM" id="SSF63748">
    <property type="entry name" value="Tudor/PWWP/MBT"/>
    <property type="match status" value="1"/>
</dbReference>
<feature type="compositionally biased region" description="Acidic residues" evidence="1">
    <location>
        <begin position="229"/>
        <end position="240"/>
    </location>
</feature>
<keyword evidence="4" id="KW-1185">Reference proteome</keyword>
<gene>
    <name evidence="3" type="ORF">M501DRAFT_941806</name>
</gene>
<comment type="caution">
    <text evidence="3">The sequence shown here is derived from an EMBL/GenBank/DDBJ whole genome shotgun (WGS) entry which is preliminary data.</text>
</comment>
<feature type="region of interest" description="Disordered" evidence="1">
    <location>
        <begin position="20"/>
        <end position="59"/>
    </location>
</feature>
<proteinExistence type="predicted"/>
<sequence>MFQQRLALFSSTHLTLVDKQELANEAPNGTGNSKKAKRRSSGIPEHKTKKPIGKKKSMQNLNIDVQPGEYWFAKMKGYPQWPCVICDEEMLPETLLKNRPVSAKRVDGTYREDFDVGGKNVRDRKFPVMFLGTNEFYWINNTDLVPLDVDEVKRQVESNEQGKKSRVLWKAYQVAAEESTLDDFKTMLLDFEKERLQEEERKAAEVAEKEAKKEKAAKRKSKDAKSADDDVEMADADEEVEAPKSSKSKKRKAPDEEADGAKASPAKTPKKLNLKVGKSANEDSAAKPKKVSKLKKAAKNASSEDIETKAEPIISEAEQREKRKKAVLYLRHKLQKGFLTRDQTPKEDEMSAMAEHFNSLEKYPDLDASIIRETKIHKVLKGIIKLNSIPKDEEFKFKERSTTLLNHWNKVLAADGGDAPAGESSIVVPTTNGVDHGEPNGTKSPKSPAEAAPGTLNGAINEAEAKIEASVTLDDKANDGNDEKSTAPEVASEAAIETNPDVTSAETAAKGTEGDVVTA</sequence>
<feature type="region of interest" description="Disordered" evidence="1">
    <location>
        <begin position="202"/>
        <end position="321"/>
    </location>
</feature>
<dbReference type="InterPro" id="IPR000313">
    <property type="entry name" value="PWWP_dom"/>
</dbReference>
<feature type="compositionally biased region" description="Basic residues" evidence="1">
    <location>
        <begin position="47"/>
        <end position="57"/>
    </location>
</feature>
<reference evidence="3" key="1">
    <citation type="journal article" date="2020" name="Stud. Mycol.">
        <title>101 Dothideomycetes genomes: a test case for predicting lifestyles and emergence of pathogens.</title>
        <authorList>
            <person name="Haridas S."/>
            <person name="Albert R."/>
            <person name="Binder M."/>
            <person name="Bloem J."/>
            <person name="Labutti K."/>
            <person name="Salamov A."/>
            <person name="Andreopoulos B."/>
            <person name="Baker S."/>
            <person name="Barry K."/>
            <person name="Bills G."/>
            <person name="Bluhm B."/>
            <person name="Cannon C."/>
            <person name="Castanera R."/>
            <person name="Culley D."/>
            <person name="Daum C."/>
            <person name="Ezra D."/>
            <person name="Gonzalez J."/>
            <person name="Henrissat B."/>
            <person name="Kuo A."/>
            <person name="Liang C."/>
            <person name="Lipzen A."/>
            <person name="Lutzoni F."/>
            <person name="Magnuson J."/>
            <person name="Mondo S."/>
            <person name="Nolan M."/>
            <person name="Ohm R."/>
            <person name="Pangilinan J."/>
            <person name="Park H.-J."/>
            <person name="Ramirez L."/>
            <person name="Alfaro M."/>
            <person name="Sun H."/>
            <person name="Tritt A."/>
            <person name="Yoshinaga Y."/>
            <person name="Zwiers L.-H."/>
            <person name="Turgeon B."/>
            <person name="Goodwin S."/>
            <person name="Spatafora J."/>
            <person name="Crous P."/>
            <person name="Grigoriev I."/>
        </authorList>
    </citation>
    <scope>NUCLEOTIDE SEQUENCE</scope>
    <source>
        <strain evidence="3">CBS 101060</strain>
    </source>
</reference>
<dbReference type="Gene3D" id="2.30.30.140">
    <property type="match status" value="1"/>
</dbReference>
<evidence type="ECO:0000313" key="4">
    <source>
        <dbReference type="Proteomes" id="UP000799429"/>
    </source>
</evidence>
<evidence type="ECO:0000256" key="1">
    <source>
        <dbReference type="SAM" id="MobiDB-lite"/>
    </source>
</evidence>
<dbReference type="Proteomes" id="UP000799429">
    <property type="component" value="Unassembled WGS sequence"/>
</dbReference>
<accession>A0A9P4VNA2</accession>
<feature type="compositionally biased region" description="Basic residues" evidence="1">
    <location>
        <begin position="287"/>
        <end position="298"/>
    </location>
</feature>
<feature type="region of interest" description="Disordered" evidence="1">
    <location>
        <begin position="416"/>
        <end position="519"/>
    </location>
</feature>
<organism evidence="3 4">
    <name type="scientific">Patellaria atrata CBS 101060</name>
    <dbReference type="NCBI Taxonomy" id="1346257"/>
    <lineage>
        <taxon>Eukaryota</taxon>
        <taxon>Fungi</taxon>
        <taxon>Dikarya</taxon>
        <taxon>Ascomycota</taxon>
        <taxon>Pezizomycotina</taxon>
        <taxon>Dothideomycetes</taxon>
        <taxon>Dothideomycetes incertae sedis</taxon>
        <taxon>Patellariales</taxon>
        <taxon>Patellariaceae</taxon>
        <taxon>Patellaria</taxon>
    </lineage>
</organism>
<dbReference type="EMBL" id="MU006108">
    <property type="protein sequence ID" value="KAF2835482.1"/>
    <property type="molecule type" value="Genomic_DNA"/>
</dbReference>
<feature type="compositionally biased region" description="Basic and acidic residues" evidence="1">
    <location>
        <begin position="202"/>
        <end position="214"/>
    </location>
</feature>
<evidence type="ECO:0000313" key="3">
    <source>
        <dbReference type="EMBL" id="KAF2835482.1"/>
    </source>
</evidence>